<evidence type="ECO:0000256" key="3">
    <source>
        <dbReference type="ARBA" id="ARBA00022553"/>
    </source>
</evidence>
<dbReference type="InterPro" id="IPR040097">
    <property type="entry name" value="FAAL/FAAC"/>
</dbReference>
<keyword evidence="2" id="KW-0596">Phosphopantetheine</keyword>
<comment type="caution">
    <text evidence="8">The sequence shown here is derived from an EMBL/GenBank/DDBJ whole genome shotgun (WGS) entry which is preliminary data.</text>
</comment>
<dbReference type="InterPro" id="IPR045851">
    <property type="entry name" value="AMP-bd_C_sf"/>
</dbReference>
<dbReference type="Pfam" id="PF00550">
    <property type="entry name" value="PP-binding"/>
    <property type="match status" value="1"/>
</dbReference>
<dbReference type="InterPro" id="IPR020845">
    <property type="entry name" value="AMP-binding_CS"/>
</dbReference>
<accession>A0ABS4PR35</accession>
<sequence length="664" mass="71790">MPFSTVVDAVRRTADATPGKPAFTFLENGEGESARYDFAGLDAAARRVAARLQADGLAGGRVLLAINPGPDYVAAFFGCLYAGATAVPCYPPRQHGRSRELAAIAVDSGAGAVLTAGGMAATVAERFAETVAERDFLVLDVDTVDDELTGSWTPPEIGGEDLAFLQYTSGSTGAPKGVMVRHRDIVRHVGHMYDRFELTADSVAVSWLPPFHDMGLIAFILMPAVMGYHAVLMTPRDFVTRPARWLEAISAYRGEMVAAPDFAYELCVERVTDEELSRLDLSSWRQACNGAEPVRAETIERFTEKFAPRGFQPETFRPCYGLAEVTLAAAVPLSGSRPVVIERTWDTDEPEAAGKRLVGCGVPLGGHELAIVDPERLDRCPDGTLGEIWVTGPSLPAGYWNREEETERTFRATLPGSDAHYLRTGDMGLVQDGELYVAGRYKDLIIIRGRNYAPSDIEHLVGPCHPRNRASGTAAFSVPVAGVERLVVVQEVRTRRDSDFEAIVEAVRKRVLEELEITVDVVVLTKPTALPKTTSGKIQRRACRARFLAGSLEALHEWRASTGERSGGPVELEDGWSGTAEAMEILLAENVGRVLGADSAAIDRAQPFSTQGLDSVRGAEFTGNLSVLLGVPVPAAALYEYPSIRDLARHLVEQRAGEGTGDAR</sequence>
<dbReference type="Gene3D" id="1.10.1200.10">
    <property type="entry name" value="ACP-like"/>
    <property type="match status" value="1"/>
</dbReference>
<reference evidence="8 9" key="1">
    <citation type="submission" date="2021-03" db="EMBL/GenBank/DDBJ databases">
        <title>Sequencing the genomes of 1000 actinobacteria strains.</title>
        <authorList>
            <person name="Klenk H.-P."/>
        </authorList>
    </citation>
    <scope>NUCLEOTIDE SEQUENCE [LARGE SCALE GENOMIC DNA]</scope>
    <source>
        <strain evidence="8 9">DSM 45510</strain>
    </source>
</reference>
<dbReference type="Gene3D" id="3.40.50.12780">
    <property type="entry name" value="N-terminal domain of ligase-like"/>
    <property type="match status" value="1"/>
</dbReference>
<dbReference type="SMART" id="SM00823">
    <property type="entry name" value="PKS_PP"/>
    <property type="match status" value="1"/>
</dbReference>
<keyword evidence="5" id="KW-0276">Fatty acid metabolism</keyword>
<dbReference type="Pfam" id="PF23024">
    <property type="entry name" value="AMP-dom_DIP2-like"/>
    <property type="match status" value="1"/>
</dbReference>
<gene>
    <name evidence="8" type="ORF">JOM49_002881</name>
</gene>
<keyword evidence="9" id="KW-1185">Reference proteome</keyword>
<dbReference type="CDD" id="cd05931">
    <property type="entry name" value="FAAL"/>
    <property type="match status" value="1"/>
</dbReference>
<dbReference type="EMBL" id="JAGGMS010000001">
    <property type="protein sequence ID" value="MBP2181355.1"/>
    <property type="molecule type" value="Genomic_DNA"/>
</dbReference>
<evidence type="ECO:0000259" key="7">
    <source>
        <dbReference type="PROSITE" id="PS50075"/>
    </source>
</evidence>
<protein>
    <submittedName>
        <fullName evidence="8">Acyl-CoA synthetase (AMP-forming)/AMP-acid ligase II/acyl carrier protein</fullName>
    </submittedName>
</protein>
<evidence type="ECO:0000313" key="8">
    <source>
        <dbReference type="EMBL" id="MBP2181355.1"/>
    </source>
</evidence>
<dbReference type="Pfam" id="PF00501">
    <property type="entry name" value="AMP-binding"/>
    <property type="match status" value="1"/>
</dbReference>
<keyword evidence="4 8" id="KW-0436">Ligase</keyword>
<keyword evidence="6" id="KW-0443">Lipid metabolism</keyword>
<proteinExistence type="inferred from homology"/>
<evidence type="ECO:0000313" key="9">
    <source>
        <dbReference type="Proteomes" id="UP000741013"/>
    </source>
</evidence>
<dbReference type="PANTHER" id="PTHR22754:SF32">
    <property type="entry name" value="DISCO-INTERACTING PROTEIN 2"/>
    <property type="match status" value="1"/>
</dbReference>
<dbReference type="Proteomes" id="UP000741013">
    <property type="component" value="Unassembled WGS sequence"/>
</dbReference>
<dbReference type="RefSeq" id="WP_209664788.1">
    <property type="nucleotide sequence ID" value="NZ_JAGGMS010000001.1"/>
</dbReference>
<keyword evidence="3" id="KW-0597">Phosphoprotein</keyword>
<dbReference type="InterPro" id="IPR036736">
    <property type="entry name" value="ACP-like_sf"/>
</dbReference>
<evidence type="ECO:0000256" key="1">
    <source>
        <dbReference type="ARBA" id="ARBA00006432"/>
    </source>
</evidence>
<evidence type="ECO:0000256" key="6">
    <source>
        <dbReference type="ARBA" id="ARBA00023098"/>
    </source>
</evidence>
<organism evidence="8 9">
    <name type="scientific">Amycolatopsis magusensis</name>
    <dbReference type="NCBI Taxonomy" id="882444"/>
    <lineage>
        <taxon>Bacteria</taxon>
        <taxon>Bacillati</taxon>
        <taxon>Actinomycetota</taxon>
        <taxon>Actinomycetes</taxon>
        <taxon>Pseudonocardiales</taxon>
        <taxon>Pseudonocardiaceae</taxon>
        <taxon>Amycolatopsis</taxon>
    </lineage>
</organism>
<comment type="similarity">
    <text evidence="1">Belongs to the ATP-dependent AMP-binding enzyme family.</text>
</comment>
<dbReference type="InterPro" id="IPR009081">
    <property type="entry name" value="PP-bd_ACP"/>
</dbReference>
<feature type="domain" description="Carrier" evidence="7">
    <location>
        <begin position="578"/>
        <end position="655"/>
    </location>
</feature>
<evidence type="ECO:0000256" key="2">
    <source>
        <dbReference type="ARBA" id="ARBA00022450"/>
    </source>
</evidence>
<dbReference type="InterPro" id="IPR020806">
    <property type="entry name" value="PKS_PP-bd"/>
</dbReference>
<evidence type="ECO:0000256" key="5">
    <source>
        <dbReference type="ARBA" id="ARBA00022832"/>
    </source>
</evidence>
<dbReference type="InterPro" id="IPR025110">
    <property type="entry name" value="AMP-bd_C"/>
</dbReference>
<dbReference type="SUPFAM" id="SSF47336">
    <property type="entry name" value="ACP-like"/>
    <property type="match status" value="1"/>
</dbReference>
<dbReference type="InterPro" id="IPR042099">
    <property type="entry name" value="ANL_N_sf"/>
</dbReference>
<dbReference type="PANTHER" id="PTHR22754">
    <property type="entry name" value="DISCO-INTERACTING PROTEIN 2 DIP2 -RELATED"/>
    <property type="match status" value="1"/>
</dbReference>
<dbReference type="Gene3D" id="3.30.300.30">
    <property type="match status" value="1"/>
</dbReference>
<dbReference type="InterPro" id="IPR000873">
    <property type="entry name" value="AMP-dep_synth/lig_dom"/>
</dbReference>
<dbReference type="PROSITE" id="PS00455">
    <property type="entry name" value="AMP_BINDING"/>
    <property type="match status" value="1"/>
</dbReference>
<dbReference type="PROSITE" id="PS50075">
    <property type="entry name" value="CARRIER"/>
    <property type="match status" value="1"/>
</dbReference>
<name>A0ABS4PR35_9PSEU</name>
<dbReference type="SMART" id="SM01294">
    <property type="entry name" value="PKS_PP_betabranch"/>
    <property type="match status" value="1"/>
</dbReference>
<evidence type="ECO:0000256" key="4">
    <source>
        <dbReference type="ARBA" id="ARBA00022598"/>
    </source>
</evidence>
<dbReference type="GO" id="GO:0016874">
    <property type="term" value="F:ligase activity"/>
    <property type="evidence" value="ECO:0007669"/>
    <property type="project" value="UniProtKB-KW"/>
</dbReference>
<dbReference type="SUPFAM" id="SSF56801">
    <property type="entry name" value="Acetyl-CoA synthetase-like"/>
    <property type="match status" value="1"/>
</dbReference>